<sequence length="274" mass="31915">MDDIKEKNESLKIQLEISAKELIIRKDILVEKLNAITFKEQLNHFTSYICKTTIKHNHSLSIVDMIRRNILTYKKLDLNTKVKSLDSYLEQLTNHLIIYNDYFQSRKELNHSGLFSYTDSEIIKQYELFFVSNEKKKQNFKSLDDSKKAQLQEKNNGRPTIYKCFKTVENKKTKEKVTKVITNEDMFFNNHSISFEFTNGVKFTIDIYQNGIYFKDNSTSKNGQLVASKTTIKDGNFKGQIVIPDIAAMLAEDDISDVQQTNIDTKENDDEDTK</sequence>
<dbReference type="RefSeq" id="WP_100847282.1">
    <property type="nucleotide sequence ID" value="NZ_PHHE01000001.1"/>
</dbReference>
<comment type="caution">
    <text evidence="1">The sequence shown here is derived from an EMBL/GenBank/DDBJ whole genome shotgun (WGS) entry which is preliminary data.</text>
</comment>
<dbReference type="Proteomes" id="UP000232455">
    <property type="component" value="Unassembled WGS sequence"/>
</dbReference>
<dbReference type="EMBL" id="PHHE01000001">
    <property type="protein sequence ID" value="PKA71354.1"/>
    <property type="molecule type" value="Genomic_DNA"/>
</dbReference>
<gene>
    <name evidence="1" type="ORF">ATI02_4332</name>
</gene>
<protein>
    <submittedName>
        <fullName evidence="1">Uncharacterized protein</fullName>
    </submittedName>
</protein>
<accession>A0ABX4Q3I8</accession>
<evidence type="ECO:0000313" key="1">
    <source>
        <dbReference type="EMBL" id="PKA71354.1"/>
    </source>
</evidence>
<proteinExistence type="predicted"/>
<organism evidence="1 2">
    <name type="scientific">Pseudomonas baetica</name>
    <dbReference type="NCBI Taxonomy" id="674054"/>
    <lineage>
        <taxon>Bacteria</taxon>
        <taxon>Pseudomonadati</taxon>
        <taxon>Pseudomonadota</taxon>
        <taxon>Gammaproteobacteria</taxon>
        <taxon>Pseudomonadales</taxon>
        <taxon>Pseudomonadaceae</taxon>
        <taxon>Pseudomonas</taxon>
    </lineage>
</organism>
<evidence type="ECO:0000313" key="2">
    <source>
        <dbReference type="Proteomes" id="UP000232455"/>
    </source>
</evidence>
<name>A0ABX4Q3I8_9PSED</name>
<reference evidence="1 2" key="1">
    <citation type="submission" date="2017-11" db="EMBL/GenBank/DDBJ databases">
        <title>Genome sequencing of a diverse group of Pseudomonas species.</title>
        <authorList>
            <person name="Loper J."/>
        </authorList>
    </citation>
    <scope>NUCLEOTIDE SEQUENCE [LARGE SCALE GENOMIC DNA]</scope>
    <source>
        <strain evidence="1 2">LMG 25716</strain>
    </source>
</reference>
<keyword evidence="2" id="KW-1185">Reference proteome</keyword>